<dbReference type="EMBL" id="VFQX01000041">
    <property type="protein sequence ID" value="KAF0976086.1"/>
    <property type="molecule type" value="Genomic_DNA"/>
</dbReference>
<dbReference type="Proteomes" id="UP000444721">
    <property type="component" value="Unassembled WGS sequence"/>
</dbReference>
<feature type="region of interest" description="Disordered" evidence="1">
    <location>
        <begin position="1"/>
        <end position="24"/>
    </location>
</feature>
<accession>A0A6A5BMD4</accession>
<dbReference type="GeneID" id="68111980"/>
<dbReference type="VEuPathDB" id="AmoebaDB:NfTy_085100"/>
<evidence type="ECO:0000256" key="1">
    <source>
        <dbReference type="SAM" id="MobiDB-lite"/>
    </source>
</evidence>
<dbReference type="VEuPathDB" id="AmoebaDB:NF0117250"/>
<dbReference type="VEuPathDB" id="AmoebaDB:FDP41_004762"/>
<comment type="caution">
    <text evidence="2">The sequence shown here is derived from an EMBL/GenBank/DDBJ whole genome shotgun (WGS) entry which is preliminary data.</text>
</comment>
<gene>
    <name evidence="2" type="ORF">FDP41_004762</name>
</gene>
<dbReference type="RefSeq" id="XP_044560799.1">
    <property type="nucleotide sequence ID" value="XM_044708211.1"/>
</dbReference>
<evidence type="ECO:0000313" key="3">
    <source>
        <dbReference type="Proteomes" id="UP000444721"/>
    </source>
</evidence>
<feature type="compositionally biased region" description="Polar residues" evidence="1">
    <location>
        <begin position="1"/>
        <end position="20"/>
    </location>
</feature>
<evidence type="ECO:0000313" key="2">
    <source>
        <dbReference type="EMBL" id="KAF0976086.1"/>
    </source>
</evidence>
<keyword evidence="3" id="KW-1185">Reference proteome</keyword>
<reference evidence="2 3" key="1">
    <citation type="journal article" date="2019" name="Sci. Rep.">
        <title>Nanopore sequencing improves the draft genome of the human pathogenic amoeba Naegleria fowleri.</title>
        <authorList>
            <person name="Liechti N."/>
            <person name="Schurch N."/>
            <person name="Bruggmann R."/>
            <person name="Wittwer M."/>
        </authorList>
    </citation>
    <scope>NUCLEOTIDE SEQUENCE [LARGE SCALE GENOMIC DNA]</scope>
    <source>
        <strain evidence="2 3">ATCC 30894</strain>
    </source>
</reference>
<dbReference type="AlphaFoldDB" id="A0A6A5BMD4"/>
<organism evidence="2 3">
    <name type="scientific">Naegleria fowleri</name>
    <name type="common">Brain eating amoeba</name>
    <dbReference type="NCBI Taxonomy" id="5763"/>
    <lineage>
        <taxon>Eukaryota</taxon>
        <taxon>Discoba</taxon>
        <taxon>Heterolobosea</taxon>
        <taxon>Tetramitia</taxon>
        <taxon>Eutetramitia</taxon>
        <taxon>Vahlkampfiidae</taxon>
        <taxon>Naegleria</taxon>
    </lineage>
</organism>
<proteinExistence type="predicted"/>
<sequence>MFPSSVSPSTKKNVSKSQALHTGCSDHDDHGCVVREGALPLVYTGYYTPDISKNNWNWNPMDFQYYNAYKSSLSIPVKMVDPIVNRGHISGNTNLVTNFYPFASLSVTVEAAATNGTFVMSGSAMWR</sequence>
<protein>
    <submittedName>
        <fullName evidence="2">Uncharacterized protein</fullName>
    </submittedName>
</protein>
<dbReference type="OrthoDB" id="10425889at2759"/>
<name>A0A6A5BMD4_NAEFO</name>